<dbReference type="GO" id="GO:0045892">
    <property type="term" value="P:negative regulation of DNA-templated transcription"/>
    <property type="evidence" value="ECO:0007669"/>
    <property type="project" value="TreeGrafter"/>
</dbReference>
<dbReference type="Pfam" id="PF01614">
    <property type="entry name" value="IclR_C"/>
    <property type="match status" value="1"/>
</dbReference>
<dbReference type="RefSeq" id="WP_099508174.1">
    <property type="nucleotide sequence ID" value="NZ_CP016616.1"/>
</dbReference>
<keyword evidence="3" id="KW-0804">Transcription</keyword>
<gene>
    <name evidence="6" type="ORF">BB934_02225</name>
</gene>
<evidence type="ECO:0000256" key="3">
    <source>
        <dbReference type="ARBA" id="ARBA00023163"/>
    </source>
</evidence>
<dbReference type="OrthoDB" id="9807558at2"/>
<dbReference type="InterPro" id="IPR036388">
    <property type="entry name" value="WH-like_DNA-bd_sf"/>
</dbReference>
<dbReference type="AlphaFoldDB" id="A0A1B2EB38"/>
<dbReference type="SUPFAM" id="SSF55781">
    <property type="entry name" value="GAF domain-like"/>
    <property type="match status" value="1"/>
</dbReference>
<accession>A0A1B2EB38</accession>
<reference evidence="6" key="1">
    <citation type="submission" date="2016-07" db="EMBL/GenBank/DDBJ databases">
        <title>Microvirga ossetica sp. nov. a new species of rhizobia isolated from root nodules of the legume species Vicia alpestris Steven originated from North Ossetia region in the Caucasus.</title>
        <authorList>
            <person name="Safronova V.I."/>
            <person name="Kuznetsova I.G."/>
            <person name="Sazanova A.L."/>
            <person name="Belimov A."/>
            <person name="Andronov E."/>
            <person name="Osledkin Y.S."/>
            <person name="Onishchuk O.P."/>
            <person name="Kurchak O.N."/>
            <person name="Shaposhnikov A.I."/>
            <person name="Willems A."/>
            <person name="Tikhonovich I.A."/>
        </authorList>
    </citation>
    <scope>NUCLEOTIDE SEQUENCE [LARGE SCALE GENOMIC DNA]</scope>
    <source>
        <strain evidence="6">V5/3M</strain>
    </source>
</reference>
<dbReference type="GO" id="GO:0045893">
    <property type="term" value="P:positive regulation of DNA-templated transcription"/>
    <property type="evidence" value="ECO:0007669"/>
    <property type="project" value="InterPro"/>
</dbReference>
<dbReference type="PANTHER" id="PTHR30136:SF34">
    <property type="entry name" value="TRANSCRIPTIONAL REGULATOR"/>
    <property type="match status" value="1"/>
</dbReference>
<dbReference type="NCBIfam" id="TIGR02431">
    <property type="entry name" value="pcaR_pcaU"/>
    <property type="match status" value="1"/>
</dbReference>
<dbReference type="GO" id="GO:0003677">
    <property type="term" value="F:DNA binding"/>
    <property type="evidence" value="ECO:0007669"/>
    <property type="project" value="UniProtKB-KW"/>
</dbReference>
<sequence length="259" mass="28251">MSDPAVDIERDPNLVGGFLKGLSVIEAFDSDTSRLAIADVSKATGLDRATCRRLLLTLVHAGYAQFDGKFFSLAPSVLRLGYAYIRSASLPNTVQPFVEKLSREIEESCSGAILEGDHIVYIARASQRRVMSINLGVGSKVPAYCSSMGRVLLASLESETARQTLSAADRPRVTPKTRIGVRDIMAELDQVRRQGYALVDEELELGLRSIAVPIRNMRNEVVAAMNVGTQSARVAVERMINEFLPPMQQTAASISRVLP</sequence>
<dbReference type="InterPro" id="IPR029016">
    <property type="entry name" value="GAF-like_dom_sf"/>
</dbReference>
<dbReference type="PROSITE" id="PS51077">
    <property type="entry name" value="HTH_ICLR"/>
    <property type="match status" value="1"/>
</dbReference>
<organism evidence="6">
    <name type="scientific">Microvirga ossetica</name>
    <dbReference type="NCBI Taxonomy" id="1882682"/>
    <lineage>
        <taxon>Bacteria</taxon>
        <taxon>Pseudomonadati</taxon>
        <taxon>Pseudomonadota</taxon>
        <taxon>Alphaproteobacteria</taxon>
        <taxon>Hyphomicrobiales</taxon>
        <taxon>Methylobacteriaceae</taxon>
        <taxon>Microvirga</taxon>
    </lineage>
</organism>
<evidence type="ECO:0000259" key="4">
    <source>
        <dbReference type="PROSITE" id="PS51077"/>
    </source>
</evidence>
<dbReference type="SUPFAM" id="SSF46785">
    <property type="entry name" value="Winged helix' DNA-binding domain"/>
    <property type="match status" value="1"/>
</dbReference>
<dbReference type="EMBL" id="CP016616">
    <property type="protein sequence ID" value="ANY77178.1"/>
    <property type="molecule type" value="Genomic_DNA"/>
</dbReference>
<dbReference type="InterPro" id="IPR014757">
    <property type="entry name" value="Tscrpt_reg_IclR_C"/>
</dbReference>
<keyword evidence="2" id="KW-0238">DNA-binding</keyword>
<evidence type="ECO:0000313" key="6">
    <source>
        <dbReference type="EMBL" id="ANY77178.1"/>
    </source>
</evidence>
<dbReference type="PROSITE" id="PS51078">
    <property type="entry name" value="ICLR_ED"/>
    <property type="match status" value="1"/>
</dbReference>
<keyword evidence="1" id="KW-0805">Transcription regulation</keyword>
<proteinExistence type="predicted"/>
<dbReference type="InterPro" id="IPR050707">
    <property type="entry name" value="HTH_MetabolicPath_Reg"/>
</dbReference>
<feature type="domain" description="IclR-ED" evidence="5">
    <location>
        <begin position="76"/>
        <end position="259"/>
    </location>
</feature>
<dbReference type="Pfam" id="PF09339">
    <property type="entry name" value="HTH_IclR"/>
    <property type="match status" value="1"/>
</dbReference>
<dbReference type="SMART" id="SM00346">
    <property type="entry name" value="HTH_ICLR"/>
    <property type="match status" value="1"/>
</dbReference>
<dbReference type="PANTHER" id="PTHR30136">
    <property type="entry name" value="HELIX-TURN-HELIX TRANSCRIPTIONAL REGULATOR, ICLR FAMILY"/>
    <property type="match status" value="1"/>
</dbReference>
<evidence type="ECO:0000256" key="1">
    <source>
        <dbReference type="ARBA" id="ARBA00023015"/>
    </source>
</evidence>
<dbReference type="Gene3D" id="1.10.10.10">
    <property type="entry name" value="Winged helix-like DNA-binding domain superfamily/Winged helix DNA-binding domain"/>
    <property type="match status" value="1"/>
</dbReference>
<dbReference type="InterPro" id="IPR012794">
    <property type="entry name" value="PcaR_PcaU"/>
</dbReference>
<dbReference type="InterPro" id="IPR036390">
    <property type="entry name" value="WH_DNA-bd_sf"/>
</dbReference>
<evidence type="ECO:0000256" key="2">
    <source>
        <dbReference type="ARBA" id="ARBA00023125"/>
    </source>
</evidence>
<name>A0A1B2EB38_9HYPH</name>
<dbReference type="GO" id="GO:0046278">
    <property type="term" value="P:3,4-dihydroxybenzoate metabolic process"/>
    <property type="evidence" value="ECO:0007669"/>
    <property type="project" value="InterPro"/>
</dbReference>
<dbReference type="GO" id="GO:0003700">
    <property type="term" value="F:DNA-binding transcription factor activity"/>
    <property type="evidence" value="ECO:0007669"/>
    <property type="project" value="TreeGrafter"/>
</dbReference>
<dbReference type="KEGG" id="moc:BB934_02225"/>
<feature type="domain" description="HTH iclR-type" evidence="4">
    <location>
        <begin position="15"/>
        <end position="75"/>
    </location>
</feature>
<evidence type="ECO:0000259" key="5">
    <source>
        <dbReference type="PROSITE" id="PS51078"/>
    </source>
</evidence>
<protein>
    <submittedName>
        <fullName evidence="6">IclR family transcriptional regulator</fullName>
    </submittedName>
</protein>
<dbReference type="InterPro" id="IPR005471">
    <property type="entry name" value="Tscrpt_reg_IclR_N"/>
</dbReference>
<dbReference type="Gene3D" id="3.30.450.40">
    <property type="match status" value="1"/>
</dbReference>